<sequence>MTARSSSRRPFAWTEKDLDADVLPDKRRLAKTLQGICRHLAVTAPNGETPAHPTQGQAAKYLNVSESALTRYLHGQHVPAEQVTAFIFDTACRDAGGGQNLGITREALLELRANAEQERCGNCSRHREAVHAAGRKLKAMQEDRERSERTAEERARELLESRQRVSALKREARLARAAQPVTEAGQEEGRRAAQTATLLPVPRQQEDRQQSGNETAAARNVGLRAEELLRGGRPDSILALLRHTAEAYTPAETASLVTLLRTREQDELADNLVHIYARDRNDRDVMRAALMLHEQRAIADAEALLRTAASHPGSALSRAERTETSG</sequence>
<protein>
    <recommendedName>
        <fullName evidence="4">HTH cro/C1-type domain-containing protein</fullName>
    </recommendedName>
</protein>
<keyword evidence="3" id="KW-1185">Reference proteome</keyword>
<organism evidence="2 3">
    <name type="scientific">Streptomyces ziwulingensis</name>
    <dbReference type="NCBI Taxonomy" id="1045501"/>
    <lineage>
        <taxon>Bacteria</taxon>
        <taxon>Bacillati</taxon>
        <taxon>Actinomycetota</taxon>
        <taxon>Actinomycetes</taxon>
        <taxon>Kitasatosporales</taxon>
        <taxon>Streptomycetaceae</taxon>
        <taxon>Streptomyces</taxon>
    </lineage>
</organism>
<dbReference type="Proteomes" id="UP001501265">
    <property type="component" value="Unassembled WGS sequence"/>
</dbReference>
<evidence type="ECO:0000313" key="2">
    <source>
        <dbReference type="EMBL" id="GAA4821956.1"/>
    </source>
</evidence>
<evidence type="ECO:0000313" key="3">
    <source>
        <dbReference type="Proteomes" id="UP001501265"/>
    </source>
</evidence>
<feature type="region of interest" description="Disordered" evidence="1">
    <location>
        <begin position="134"/>
        <end position="219"/>
    </location>
</feature>
<evidence type="ECO:0008006" key="4">
    <source>
        <dbReference type="Google" id="ProtNLM"/>
    </source>
</evidence>
<comment type="caution">
    <text evidence="2">The sequence shown here is derived from an EMBL/GenBank/DDBJ whole genome shotgun (WGS) entry which is preliminary data.</text>
</comment>
<dbReference type="EMBL" id="BAABIG010000084">
    <property type="protein sequence ID" value="GAA4821956.1"/>
    <property type="molecule type" value="Genomic_DNA"/>
</dbReference>
<dbReference type="RefSeq" id="WP_345624168.1">
    <property type="nucleotide sequence ID" value="NZ_BAABIG010000084.1"/>
</dbReference>
<evidence type="ECO:0000256" key="1">
    <source>
        <dbReference type="SAM" id="MobiDB-lite"/>
    </source>
</evidence>
<accession>A0ABP9CXK7</accession>
<proteinExistence type="predicted"/>
<gene>
    <name evidence="2" type="ORF">GCM10023220_63940</name>
</gene>
<reference evidence="3" key="1">
    <citation type="journal article" date="2019" name="Int. J. Syst. Evol. Microbiol.">
        <title>The Global Catalogue of Microorganisms (GCM) 10K type strain sequencing project: providing services to taxonomists for standard genome sequencing and annotation.</title>
        <authorList>
            <consortium name="The Broad Institute Genomics Platform"/>
            <consortium name="The Broad Institute Genome Sequencing Center for Infectious Disease"/>
            <person name="Wu L."/>
            <person name="Ma J."/>
        </authorList>
    </citation>
    <scope>NUCLEOTIDE SEQUENCE [LARGE SCALE GENOMIC DNA]</scope>
    <source>
        <strain evidence="3">JCM 18081</strain>
    </source>
</reference>
<feature type="compositionally biased region" description="Basic and acidic residues" evidence="1">
    <location>
        <begin position="139"/>
        <end position="174"/>
    </location>
</feature>
<name>A0ABP9CXK7_9ACTN</name>